<evidence type="ECO:0000256" key="1">
    <source>
        <dbReference type="SAM" id="MobiDB-lite"/>
    </source>
</evidence>
<feature type="compositionally biased region" description="Basic and acidic residues" evidence="1">
    <location>
        <begin position="1"/>
        <end position="13"/>
    </location>
</feature>
<evidence type="ECO:0000313" key="2">
    <source>
        <dbReference type="EMBL" id="VUC24781.1"/>
    </source>
</evidence>
<feature type="compositionally biased region" description="Polar residues" evidence="1">
    <location>
        <begin position="54"/>
        <end position="66"/>
    </location>
</feature>
<comment type="caution">
    <text evidence="2">The sequence shown here is derived from an EMBL/GenBank/DDBJ whole genome shotgun (WGS) entry which is preliminary data.</text>
</comment>
<feature type="compositionally biased region" description="Polar residues" evidence="1">
    <location>
        <begin position="384"/>
        <end position="393"/>
    </location>
</feature>
<feature type="compositionally biased region" description="Basic and acidic residues" evidence="1">
    <location>
        <begin position="213"/>
        <end position="223"/>
    </location>
</feature>
<feature type="compositionally biased region" description="Low complexity" evidence="1">
    <location>
        <begin position="200"/>
        <end position="210"/>
    </location>
</feature>
<feature type="compositionally biased region" description="Polar residues" evidence="1">
    <location>
        <begin position="272"/>
        <end position="286"/>
    </location>
</feature>
<feature type="compositionally biased region" description="Polar residues" evidence="1">
    <location>
        <begin position="317"/>
        <end position="354"/>
    </location>
</feature>
<dbReference type="Proteomes" id="UP000766486">
    <property type="component" value="Unassembled WGS sequence"/>
</dbReference>
<dbReference type="EMBL" id="CABFNS010000725">
    <property type="protein sequence ID" value="VUC24781.1"/>
    <property type="molecule type" value="Genomic_DNA"/>
</dbReference>
<organism evidence="2 3">
    <name type="scientific">Bionectria ochroleuca</name>
    <name type="common">Gliocladium roseum</name>
    <dbReference type="NCBI Taxonomy" id="29856"/>
    <lineage>
        <taxon>Eukaryota</taxon>
        <taxon>Fungi</taxon>
        <taxon>Dikarya</taxon>
        <taxon>Ascomycota</taxon>
        <taxon>Pezizomycotina</taxon>
        <taxon>Sordariomycetes</taxon>
        <taxon>Hypocreomycetidae</taxon>
        <taxon>Hypocreales</taxon>
        <taxon>Bionectriaceae</taxon>
        <taxon>Clonostachys</taxon>
    </lineage>
</organism>
<evidence type="ECO:0000313" key="3">
    <source>
        <dbReference type="Proteomes" id="UP000766486"/>
    </source>
</evidence>
<proteinExistence type="predicted"/>
<feature type="region of interest" description="Disordered" evidence="1">
    <location>
        <begin position="190"/>
        <end position="485"/>
    </location>
</feature>
<keyword evidence="3" id="KW-1185">Reference proteome</keyword>
<reference evidence="2 3" key="1">
    <citation type="submission" date="2019-06" db="EMBL/GenBank/DDBJ databases">
        <authorList>
            <person name="Broberg M."/>
        </authorList>
    </citation>
    <scope>NUCLEOTIDE SEQUENCE [LARGE SCALE GENOMIC DNA]</scope>
</reference>
<feature type="compositionally biased region" description="Polar residues" evidence="1">
    <location>
        <begin position="92"/>
        <end position="125"/>
    </location>
</feature>
<feature type="compositionally biased region" description="Basic residues" evidence="1">
    <location>
        <begin position="19"/>
        <end position="31"/>
    </location>
</feature>
<feature type="region of interest" description="Disordered" evidence="1">
    <location>
        <begin position="1"/>
        <end position="169"/>
    </location>
</feature>
<name>A0ABY6U1E4_BIOOC</name>
<accession>A0ABY6U1E4</accession>
<feature type="compositionally biased region" description="Basic and acidic residues" evidence="1">
    <location>
        <begin position="355"/>
        <end position="368"/>
    </location>
</feature>
<protein>
    <submittedName>
        <fullName evidence="2">Uncharacterized protein</fullName>
    </submittedName>
</protein>
<feature type="region of interest" description="Disordered" evidence="1">
    <location>
        <begin position="497"/>
        <end position="516"/>
    </location>
</feature>
<gene>
    <name evidence="2" type="ORF">CLO192961_LOCUS151171</name>
</gene>
<sequence length="570" mass="62848">MSPSQTHHEEGESHGSTPKPKKSSRKDKHKKSKDEKSKDKKKKDKSKKLDVDITPSSSVIPTPKKQSASKHLPSSQKEPAPELHFRDVPTPQKRSASTPQKTPVSTPQKQRAYTPQKQSAKTISPTRLEVQIPSSSQRREEYVEMTLDSNDESVEVTPPADPKTNPRFLSGLQLLRKEVASPFMAANKDLLASVPPTTPKSQAGSKPSSGKKPKSESIKKEKVSTPSSSKKRKRKNDRYIPDPSEVVQLSSGDDSDSDLELQAIYDTPKARSVSNGTTPSKRSIATPTKGAASSGIVDDSDIEFQVIRKTPPAKARPQSQPPSAKASATTQRSVLTPTKTNQAATPSSHTTRASASKDNEKPAFQERARRCRTMSPSLVVDKTGGSTKQQQTPKAAPVQAHKPSAKGTPAAIKETDCIDLTNAMTSDDDVSEKKPITRSRARNQALRTTQMVMTDSQQSGKKRSWEEMHSSSPVSENENPPKKRKLEIVVSRIVRNSLREKDKPANGAETLRQRRRRESAEALAYFHLTGWKKLVKNKRSPIASKTRGITSLFSWTEVQKLKKMVREKAD</sequence>
<feature type="compositionally biased region" description="Polar residues" evidence="1">
    <location>
        <begin position="445"/>
        <end position="459"/>
    </location>
</feature>